<dbReference type="PANTHER" id="PTHR46082">
    <property type="entry name" value="ATP/GTP-BINDING PROTEIN-RELATED"/>
    <property type="match status" value="1"/>
</dbReference>
<dbReference type="Pfam" id="PF13374">
    <property type="entry name" value="TPR_10"/>
    <property type="match status" value="1"/>
</dbReference>
<feature type="compositionally biased region" description="Pro residues" evidence="1">
    <location>
        <begin position="74"/>
        <end position="88"/>
    </location>
</feature>
<dbReference type="Pfam" id="PF00931">
    <property type="entry name" value="NB-ARC"/>
    <property type="match status" value="1"/>
</dbReference>
<evidence type="ECO:0000256" key="1">
    <source>
        <dbReference type="SAM" id="MobiDB-lite"/>
    </source>
</evidence>
<organism evidence="4 5">
    <name type="scientific">Streptomyces alanosinicus</name>
    <dbReference type="NCBI Taxonomy" id="68171"/>
    <lineage>
        <taxon>Bacteria</taxon>
        <taxon>Bacillati</taxon>
        <taxon>Actinomycetota</taxon>
        <taxon>Actinomycetes</taxon>
        <taxon>Kitasatosporales</taxon>
        <taxon>Streptomycetaceae</taxon>
        <taxon>Streptomyces</taxon>
    </lineage>
</organism>
<dbReference type="Gene3D" id="3.40.50.300">
    <property type="entry name" value="P-loop containing nucleotide triphosphate hydrolases"/>
    <property type="match status" value="1"/>
</dbReference>
<feature type="domain" description="NB-ARC" evidence="2">
    <location>
        <begin position="697"/>
        <end position="835"/>
    </location>
</feature>
<keyword evidence="5" id="KW-1185">Reference proteome</keyword>
<reference evidence="4" key="1">
    <citation type="journal article" date="2014" name="Int. J. Syst. Evol. Microbiol.">
        <title>Complete genome sequence of Corynebacterium casei LMG S-19264T (=DSM 44701T), isolated from a smear-ripened cheese.</title>
        <authorList>
            <consortium name="US DOE Joint Genome Institute (JGI-PGF)"/>
            <person name="Walter F."/>
            <person name="Albersmeier A."/>
            <person name="Kalinowski J."/>
            <person name="Ruckert C."/>
        </authorList>
    </citation>
    <scope>NUCLEOTIDE SEQUENCE</scope>
    <source>
        <strain evidence="4">JCM 4714</strain>
    </source>
</reference>
<accession>A0A919D2L0</accession>
<evidence type="ECO:0000313" key="4">
    <source>
        <dbReference type="EMBL" id="GHE01175.1"/>
    </source>
</evidence>
<dbReference type="InterPro" id="IPR011990">
    <property type="entry name" value="TPR-like_helical_dom_sf"/>
</dbReference>
<dbReference type="InterPro" id="IPR047738">
    <property type="entry name" value="SAV_2336-like_N"/>
</dbReference>
<dbReference type="Gene3D" id="1.25.40.10">
    <property type="entry name" value="Tetratricopeptide repeat domain"/>
    <property type="match status" value="3"/>
</dbReference>
<sequence length="1486" mass="163816">MSDQPPKINGRVAAGGPIRASAAAASAVPIGELHPREIADALWLAAHHPEIAARTDDQDVLTEHTAAAGRPRQTPAPAPAEQKAPPPRFPRRPADQDPLAPHSDRKTHPDDGRPGHAGGDRRPTEPDPLPLIPLTDDLTDLTDLGDPGSLHPIRALHPQHGPPLPQLTRALRPLRRPAPTSRAPQVDPDATAERLAVDPGLPPAMRPGPGPRWHAVLLLDVAPRMAVWRDTTEHAARLFRQYGGFGDFRLLHLDTSRPDSASVHWPGTAHPVSPKRLLDPGGRTLVLVLTDGLAPAWQSGAVQAHLASWGRHQPTAVLSVVPQHLWYRTALHRLERVRLRASGDRPGPGSWEYAEPTGRTPAHRADTVVPVLELSEEWLLPWTTFLTGTGPRWTEVAALLLPRTSRRPAASVRQPREKSAAERVALFRVWASADTFQLATRLATAPLDLPVMTALQRRTLPRTGPEHLAEFLMSDLVTSDPADDGYFSFHPGVREEVLAASSRHATELATKVVAELLAPHSAAAREMLAYLDGATASKPKVTEEDRHFREIECVVLRSLSGAHARRARLIGQLIRAHEESTQQMSESTRGERPIAPHTESYGIVTEPNTSEAPVLAERLGHADTGTSPGDATMVTAYPDTGSRQEITLSRPAPLSTVRPLVWGNMPPRNLVFTGREDLLQRLERELRGGPTAVLPHALHGLGGVGKSQLAQEYVYRQAGQYDIVWWIPAERPTQIAQALVELAHRLHLPVSSEAITAVPAVLEALRTGNPYSKWLLVFDNAESPEAVQEFFPSSSENSSGGSIIITSRNPQWNTLARPLEVDVFERAESMQLLQRRNPDLSDEEADQLAHVLGDLPLAVEQASAWRAETGMPAAEYLRLFAEKRAELMTVSRPTHYEQTVATAWNVSLDHLASKNPAALQLLQICAYFAPEPIARSLFSGAPVQPIAPDLDRALTDPLRLARAIREINRYSLAKIDHRNNSIQMHRLVQAVLIARMTEEQQQRMRHGAHLLLAANAPRDPRDPDHWSRFGDLYPHVVESGAIDSEVGNVRQLVINTADYLYYWGDHESAREFGQKAYERWREQYGESDQQTLLLCRSLWYVLWRMGRYGEAAALSQRMLAAVQALGSDAEEELLSTMGSVAVDRRSHGDFRGALDIAREVHERAVRAYGEEDPLTLDHTHNLAVALRACGHYREALDLDEETWRRNVVIYGEEAYDTLLSEMGLALDRREAGDYALGARMFEEIVDKYRNVFGEMNPHTLRALARLAVSRRKAGDHQAAYDLSLQASKALTDRYGERSPDSLVASLSLSIDLRQLNNLDDALKLGERTRDLYAEVFGAQHPDSVAADIDLAITLRLVNQVEDARALNENALERAVRALGEDHPTVLVCAANLASDRYAQGDAAGALELDQRTLERIKTTLGDSHPTAFALMNNIASDLRALRRTEEAEAMHLAAVQGLGDRLGAAHPACTDAEAWRRSNCDADPMP</sequence>
<feature type="compositionally biased region" description="Low complexity" evidence="1">
    <location>
        <begin position="132"/>
        <end position="147"/>
    </location>
</feature>
<dbReference type="InterPro" id="IPR053137">
    <property type="entry name" value="NLR-like"/>
</dbReference>
<dbReference type="InterPro" id="IPR056681">
    <property type="entry name" value="DUF7779"/>
</dbReference>
<dbReference type="EMBL" id="BMVG01000003">
    <property type="protein sequence ID" value="GHE01175.1"/>
    <property type="molecule type" value="Genomic_DNA"/>
</dbReference>
<comment type="caution">
    <text evidence="4">The sequence shown here is derived from an EMBL/GenBank/DDBJ whole genome shotgun (WGS) entry which is preliminary data.</text>
</comment>
<feature type="compositionally biased region" description="Basic and acidic residues" evidence="1">
    <location>
        <begin position="102"/>
        <end position="125"/>
    </location>
</feature>
<dbReference type="SUPFAM" id="SSF48452">
    <property type="entry name" value="TPR-like"/>
    <property type="match status" value="3"/>
</dbReference>
<feature type="domain" description="DUF7779" evidence="3">
    <location>
        <begin position="913"/>
        <end position="1000"/>
    </location>
</feature>
<feature type="region of interest" description="Disordered" evidence="1">
    <location>
        <begin position="52"/>
        <end position="167"/>
    </location>
</feature>
<dbReference type="InterPro" id="IPR002182">
    <property type="entry name" value="NB-ARC"/>
</dbReference>
<dbReference type="Pfam" id="PF13424">
    <property type="entry name" value="TPR_12"/>
    <property type="match status" value="2"/>
</dbReference>
<dbReference type="NCBIfam" id="NF041121">
    <property type="entry name" value="SAV_2336_NTERM"/>
    <property type="match status" value="1"/>
</dbReference>
<dbReference type="GO" id="GO:0043531">
    <property type="term" value="F:ADP binding"/>
    <property type="evidence" value="ECO:0007669"/>
    <property type="project" value="InterPro"/>
</dbReference>
<dbReference type="Pfam" id="PF25000">
    <property type="entry name" value="DUF7779"/>
    <property type="match status" value="1"/>
</dbReference>
<evidence type="ECO:0000259" key="3">
    <source>
        <dbReference type="Pfam" id="PF25000"/>
    </source>
</evidence>
<evidence type="ECO:0000259" key="2">
    <source>
        <dbReference type="Pfam" id="PF00931"/>
    </source>
</evidence>
<protein>
    <submittedName>
        <fullName evidence="4">Cytochrome c</fullName>
    </submittedName>
</protein>
<dbReference type="RefSeq" id="WP_229881082.1">
    <property type="nucleotide sequence ID" value="NZ_BMVG01000003.1"/>
</dbReference>
<dbReference type="NCBIfam" id="NF040586">
    <property type="entry name" value="FxSxx_TPR"/>
    <property type="match status" value="1"/>
</dbReference>
<dbReference type="Proteomes" id="UP000655443">
    <property type="component" value="Unassembled WGS sequence"/>
</dbReference>
<reference evidence="4" key="2">
    <citation type="submission" date="2020-09" db="EMBL/GenBank/DDBJ databases">
        <authorList>
            <person name="Sun Q."/>
            <person name="Ohkuma M."/>
        </authorList>
    </citation>
    <scope>NUCLEOTIDE SEQUENCE</scope>
    <source>
        <strain evidence="4">JCM 4714</strain>
    </source>
</reference>
<dbReference type="InterPro" id="IPR027417">
    <property type="entry name" value="P-loop_NTPase"/>
</dbReference>
<dbReference type="PANTHER" id="PTHR46082:SF6">
    <property type="entry name" value="AAA+ ATPASE DOMAIN-CONTAINING PROTEIN-RELATED"/>
    <property type="match status" value="1"/>
</dbReference>
<gene>
    <name evidence="4" type="ORF">GCM10010339_19330</name>
</gene>
<evidence type="ECO:0000313" key="5">
    <source>
        <dbReference type="Proteomes" id="UP000655443"/>
    </source>
</evidence>
<dbReference type="SUPFAM" id="SSF52540">
    <property type="entry name" value="P-loop containing nucleoside triphosphate hydrolases"/>
    <property type="match status" value="1"/>
</dbReference>
<name>A0A919D2L0_9ACTN</name>
<proteinExistence type="predicted"/>